<reference evidence="6" key="2">
    <citation type="submission" date="2020-09" db="EMBL/GenBank/DDBJ databases">
        <authorList>
            <person name="Sun Q."/>
            <person name="Ohkuma M."/>
        </authorList>
    </citation>
    <scope>NUCLEOTIDE SEQUENCE</scope>
    <source>
        <strain evidence="6">JCM 4988</strain>
    </source>
</reference>
<dbReference type="Proteomes" id="UP000630936">
    <property type="component" value="Unassembled WGS sequence"/>
</dbReference>
<dbReference type="InterPro" id="IPR000073">
    <property type="entry name" value="AB_hydrolase_1"/>
</dbReference>
<comment type="similarity">
    <text evidence="1">Belongs to the peptidase S33 family.</text>
</comment>
<sequence length="512" mass="55325">MSSMTDHRSGRPGPTGVVRRRALAVSAVVLAGLQASTGLAAARDAGHPARTGLQWQLCSTAAVEWPIKNDTRTECAELTVPMDYQKPEGRKIKIAVSRVRATHRTAHKAPIVSVLGGPGFSNISDSASMTQRGLATLNTDHDFIGLDLRGSGYSDHVACEEKPMTEPAPTAPEKRVKKAVFDQQAEFNNRCAAVDPKFVRQITPENAARDIDRLRAALGVERISFYGASFGTAVGMAYHSLFDRRTERMWLDSVMPPTRHWPTMDAETEAVGRGSTAPFVTWLAQRDAEYHLGADESTVRGRLGDLRDELEREPRTGGGVRLDGYWAVEQFNRPREEWDAAAKNLVAVRDGGTPPTPRAAAGTAASATVRPLGLGEPRSRFNVLQYNAMFCNTAPASRGFGDLWAAREARRKADPLAGGTEFSPWCAKWPLNAQAAKPAHGDSALQLSGHRYEIVTPYAWAEQARDATGGALLTVLDDGHASLPSSPCAEKAVTFFRTGRKAEGTCGGGQQP</sequence>
<keyword evidence="6" id="KW-0031">Aminopeptidase</keyword>
<evidence type="ECO:0000256" key="2">
    <source>
        <dbReference type="ARBA" id="ARBA00022729"/>
    </source>
</evidence>
<name>A0A918Q910_9ACTN</name>
<dbReference type="Pfam" id="PF08386">
    <property type="entry name" value="Abhydrolase_4"/>
    <property type="match status" value="1"/>
</dbReference>
<evidence type="ECO:0000313" key="7">
    <source>
        <dbReference type="Proteomes" id="UP000630936"/>
    </source>
</evidence>
<dbReference type="PANTHER" id="PTHR43248">
    <property type="entry name" value="2-SUCCINYL-6-HYDROXY-2,4-CYCLOHEXADIENE-1-CARBOXYLATE SYNTHASE"/>
    <property type="match status" value="1"/>
</dbReference>
<comment type="caution">
    <text evidence="6">The sequence shown here is derived from an EMBL/GenBank/DDBJ whole genome shotgun (WGS) entry which is preliminary data.</text>
</comment>
<dbReference type="GO" id="GO:0004177">
    <property type="term" value="F:aminopeptidase activity"/>
    <property type="evidence" value="ECO:0007669"/>
    <property type="project" value="UniProtKB-KW"/>
</dbReference>
<dbReference type="InterPro" id="IPR013595">
    <property type="entry name" value="Pept_S33_TAP-like_C"/>
</dbReference>
<dbReference type="AlphaFoldDB" id="A0A918Q910"/>
<evidence type="ECO:0000259" key="4">
    <source>
        <dbReference type="Pfam" id="PF00561"/>
    </source>
</evidence>
<evidence type="ECO:0000256" key="3">
    <source>
        <dbReference type="ARBA" id="ARBA00022801"/>
    </source>
</evidence>
<gene>
    <name evidence="6" type="primary">tap</name>
    <name evidence="6" type="ORF">GCM10010387_32760</name>
</gene>
<reference evidence="6" key="1">
    <citation type="journal article" date="2014" name="Int. J. Syst. Evol. Microbiol.">
        <title>Complete genome sequence of Corynebacterium casei LMG S-19264T (=DSM 44701T), isolated from a smear-ripened cheese.</title>
        <authorList>
            <consortium name="US DOE Joint Genome Institute (JGI-PGF)"/>
            <person name="Walter F."/>
            <person name="Albersmeier A."/>
            <person name="Kalinowski J."/>
            <person name="Ruckert C."/>
        </authorList>
    </citation>
    <scope>NUCLEOTIDE SEQUENCE</scope>
    <source>
        <strain evidence="6">JCM 4988</strain>
    </source>
</reference>
<dbReference type="InterPro" id="IPR051601">
    <property type="entry name" value="Serine_prot/Carboxylest_S33"/>
</dbReference>
<keyword evidence="6" id="KW-0645">Protease</keyword>
<dbReference type="PANTHER" id="PTHR43248:SF29">
    <property type="entry name" value="TRIPEPTIDYL AMINOPEPTIDASE"/>
    <property type="match status" value="1"/>
</dbReference>
<feature type="domain" description="AB hydrolase-1" evidence="4">
    <location>
        <begin position="116"/>
        <end position="262"/>
    </location>
</feature>
<proteinExistence type="inferred from homology"/>
<keyword evidence="3" id="KW-0378">Hydrolase</keyword>
<organism evidence="6 7">
    <name type="scientific">Streptomyces inusitatus</name>
    <dbReference type="NCBI Taxonomy" id="68221"/>
    <lineage>
        <taxon>Bacteria</taxon>
        <taxon>Bacillati</taxon>
        <taxon>Actinomycetota</taxon>
        <taxon>Actinomycetes</taxon>
        <taxon>Kitasatosporales</taxon>
        <taxon>Streptomycetaceae</taxon>
        <taxon>Streptomyces</taxon>
    </lineage>
</organism>
<feature type="domain" description="Peptidase S33 tripeptidyl aminopeptidase-like C-terminal" evidence="5">
    <location>
        <begin position="425"/>
        <end position="501"/>
    </location>
</feature>
<dbReference type="SUPFAM" id="SSF53474">
    <property type="entry name" value="alpha/beta-Hydrolases"/>
    <property type="match status" value="1"/>
</dbReference>
<dbReference type="EMBL" id="BMWG01000009">
    <property type="protein sequence ID" value="GGZ36179.1"/>
    <property type="molecule type" value="Genomic_DNA"/>
</dbReference>
<keyword evidence="2" id="KW-0732">Signal</keyword>
<keyword evidence="7" id="KW-1185">Reference proteome</keyword>
<evidence type="ECO:0000259" key="5">
    <source>
        <dbReference type="Pfam" id="PF08386"/>
    </source>
</evidence>
<protein>
    <submittedName>
        <fullName evidence="6">Tripeptidyl aminopeptidase</fullName>
    </submittedName>
</protein>
<accession>A0A918Q910</accession>
<dbReference type="Gene3D" id="3.40.50.1820">
    <property type="entry name" value="alpha/beta hydrolase"/>
    <property type="match status" value="1"/>
</dbReference>
<dbReference type="Pfam" id="PF00561">
    <property type="entry name" value="Abhydrolase_1"/>
    <property type="match status" value="1"/>
</dbReference>
<evidence type="ECO:0000256" key="1">
    <source>
        <dbReference type="ARBA" id="ARBA00010088"/>
    </source>
</evidence>
<evidence type="ECO:0000313" key="6">
    <source>
        <dbReference type="EMBL" id="GGZ36179.1"/>
    </source>
</evidence>
<dbReference type="InterPro" id="IPR029058">
    <property type="entry name" value="AB_hydrolase_fold"/>
</dbReference>